<dbReference type="EMBL" id="BGPR01034197">
    <property type="protein sequence ID" value="GBO08467.1"/>
    <property type="molecule type" value="Genomic_DNA"/>
</dbReference>
<gene>
    <name evidence="1" type="ORF">AVEN_215233_1</name>
</gene>
<dbReference type="Proteomes" id="UP000499080">
    <property type="component" value="Unassembled WGS sequence"/>
</dbReference>
<evidence type="ECO:0000313" key="2">
    <source>
        <dbReference type="Proteomes" id="UP000499080"/>
    </source>
</evidence>
<protein>
    <submittedName>
        <fullName evidence="1">Uncharacterized protein</fullName>
    </submittedName>
</protein>
<keyword evidence="2" id="KW-1185">Reference proteome</keyword>
<evidence type="ECO:0000313" key="1">
    <source>
        <dbReference type="EMBL" id="GBO08467.1"/>
    </source>
</evidence>
<accession>A0A4Y2UAA9</accession>
<comment type="caution">
    <text evidence="1">The sequence shown here is derived from an EMBL/GenBank/DDBJ whole genome shotgun (WGS) entry which is preliminary data.</text>
</comment>
<dbReference type="AlphaFoldDB" id="A0A4Y2UAA9"/>
<organism evidence="1 2">
    <name type="scientific">Araneus ventricosus</name>
    <name type="common">Orbweaver spider</name>
    <name type="synonym">Epeira ventricosa</name>
    <dbReference type="NCBI Taxonomy" id="182803"/>
    <lineage>
        <taxon>Eukaryota</taxon>
        <taxon>Metazoa</taxon>
        <taxon>Ecdysozoa</taxon>
        <taxon>Arthropoda</taxon>
        <taxon>Chelicerata</taxon>
        <taxon>Arachnida</taxon>
        <taxon>Araneae</taxon>
        <taxon>Araneomorphae</taxon>
        <taxon>Entelegynae</taxon>
        <taxon>Araneoidea</taxon>
        <taxon>Araneidae</taxon>
        <taxon>Araneus</taxon>
    </lineage>
</organism>
<reference evidence="1 2" key="1">
    <citation type="journal article" date="2019" name="Sci. Rep.">
        <title>Orb-weaving spider Araneus ventricosus genome elucidates the spidroin gene catalogue.</title>
        <authorList>
            <person name="Kono N."/>
            <person name="Nakamura H."/>
            <person name="Ohtoshi R."/>
            <person name="Moran D.A.P."/>
            <person name="Shinohara A."/>
            <person name="Yoshida Y."/>
            <person name="Fujiwara M."/>
            <person name="Mori M."/>
            <person name="Tomita M."/>
            <person name="Arakawa K."/>
        </authorList>
    </citation>
    <scope>NUCLEOTIDE SEQUENCE [LARGE SCALE GENOMIC DNA]</scope>
</reference>
<name>A0A4Y2UAA9_ARAVE</name>
<proteinExistence type="predicted"/>
<sequence length="142" mass="15637">MECDLPSWVFCDSKNGTQNEERALFDPVLAETISAGKCPSGGPFAFYRVFVNLVATSGSYLVEIIESFATVKEDQESLAESLRATTVWKEDQESPAGRSNTFLHEIHCSEGGHPSRLCEKISGTLKCVVEVKPRRFCASRGN</sequence>